<evidence type="ECO:0000313" key="6">
    <source>
        <dbReference type="EMBL" id="SET13000.1"/>
    </source>
</evidence>
<dbReference type="InterPro" id="IPR007431">
    <property type="entry name" value="ACP_PD"/>
</dbReference>
<proteinExistence type="predicted"/>
<evidence type="ECO:0000256" key="5">
    <source>
        <dbReference type="ARBA" id="ARBA00023160"/>
    </source>
</evidence>
<evidence type="ECO:0000313" key="7">
    <source>
        <dbReference type="Proteomes" id="UP000242642"/>
    </source>
</evidence>
<keyword evidence="5" id="KW-0275">Fatty acid biosynthesis</keyword>
<organism evidence="6 7">
    <name type="scientific">Thorsellia anophelis DSM 18579</name>
    <dbReference type="NCBI Taxonomy" id="1123402"/>
    <lineage>
        <taxon>Bacteria</taxon>
        <taxon>Pseudomonadati</taxon>
        <taxon>Pseudomonadota</taxon>
        <taxon>Gammaproteobacteria</taxon>
        <taxon>Enterobacterales</taxon>
        <taxon>Thorselliaceae</taxon>
        <taxon>Thorsellia</taxon>
    </lineage>
</organism>
<dbReference type="STRING" id="1123402.SAMN02583745_01448"/>
<dbReference type="RefSeq" id="WP_093319127.1">
    <property type="nucleotide sequence ID" value="NZ_FOHV01000009.1"/>
</dbReference>
<dbReference type="Pfam" id="PF04336">
    <property type="entry name" value="ACP_PD"/>
    <property type="match status" value="1"/>
</dbReference>
<evidence type="ECO:0000256" key="2">
    <source>
        <dbReference type="ARBA" id="ARBA00022801"/>
    </source>
</evidence>
<protein>
    <submittedName>
        <fullName evidence="6">Acyl carrier protein phosphodiesterase</fullName>
    </submittedName>
</protein>
<dbReference type="AlphaFoldDB" id="A0A1I0C0Z2"/>
<name>A0A1I0C0Z2_9GAMM</name>
<reference evidence="7" key="1">
    <citation type="submission" date="2016-10" db="EMBL/GenBank/DDBJ databases">
        <authorList>
            <person name="Varghese N."/>
            <person name="Submissions S."/>
        </authorList>
    </citation>
    <scope>NUCLEOTIDE SEQUENCE [LARGE SCALE GENOMIC DNA]</scope>
    <source>
        <strain evidence="7">DSM 18579</strain>
    </source>
</reference>
<evidence type="ECO:0000256" key="3">
    <source>
        <dbReference type="ARBA" id="ARBA00022832"/>
    </source>
</evidence>
<accession>A0A1I0C0Z2</accession>
<keyword evidence="2" id="KW-0378">Hydrolase</keyword>
<evidence type="ECO:0000256" key="4">
    <source>
        <dbReference type="ARBA" id="ARBA00023098"/>
    </source>
</evidence>
<evidence type="ECO:0000256" key="1">
    <source>
        <dbReference type="ARBA" id="ARBA00022516"/>
    </source>
</evidence>
<dbReference type="GO" id="GO:0006633">
    <property type="term" value="P:fatty acid biosynthetic process"/>
    <property type="evidence" value="ECO:0007669"/>
    <property type="project" value="UniProtKB-KW"/>
</dbReference>
<keyword evidence="7" id="KW-1185">Reference proteome</keyword>
<dbReference type="EMBL" id="FOHV01000009">
    <property type="protein sequence ID" value="SET13000.1"/>
    <property type="molecule type" value="Genomic_DNA"/>
</dbReference>
<dbReference type="GO" id="GO:0008770">
    <property type="term" value="F:[acyl-carrier-protein] phosphodiesterase activity"/>
    <property type="evidence" value="ECO:0007669"/>
    <property type="project" value="InterPro"/>
</dbReference>
<sequence length="204" mass="24480">MNFLAHVYLSDDIPKRQIGNFIADAVKGQLYQAYEDEIRLGILLHRKIDTFTDAHPFFRQSVRRLFDKFRHFSPVIVDMFFDHFLAKHWHKFHSVPLEQFVDSFYTSLKQHESVLPERTHRMLPFLFSENWLCQYQDVLGLKTILIQMDKRTQNKSMMRFATESLETDYESYQADFFNFMPEIQQFVANTLDEIKHNIKCNNVN</sequence>
<keyword evidence="4" id="KW-0443">Lipid metabolism</keyword>
<dbReference type="Proteomes" id="UP000242642">
    <property type="component" value="Unassembled WGS sequence"/>
</dbReference>
<keyword evidence="1" id="KW-0444">Lipid biosynthesis</keyword>
<dbReference type="PANTHER" id="PTHR38764:SF1">
    <property type="entry name" value="ACYL CARRIER PROTEIN PHOSPHODIESTERASE"/>
    <property type="match status" value="1"/>
</dbReference>
<dbReference type="OrthoDB" id="8442777at2"/>
<gene>
    <name evidence="6" type="ORF">SAMN02583745_01448</name>
</gene>
<keyword evidence="3" id="KW-0276">Fatty acid metabolism</keyword>
<dbReference type="PIRSF" id="PIRSF011489">
    <property type="entry name" value="DUF479"/>
    <property type="match status" value="1"/>
</dbReference>
<dbReference type="PANTHER" id="PTHR38764">
    <property type="entry name" value="ACYL CARRIER PROTEIN PHOSPHODIESTERASE"/>
    <property type="match status" value="1"/>
</dbReference>